<evidence type="ECO:0000256" key="3">
    <source>
        <dbReference type="ARBA" id="ARBA00022448"/>
    </source>
</evidence>
<dbReference type="EMBL" id="SLZR01000005">
    <property type="protein sequence ID" value="TCS41704.1"/>
    <property type="molecule type" value="Genomic_DNA"/>
</dbReference>
<dbReference type="InterPro" id="IPR001992">
    <property type="entry name" value="T2SS_GspF/T4SS_PilC_CS"/>
</dbReference>
<dbReference type="Gene3D" id="1.20.81.30">
    <property type="entry name" value="Type II secretion system (T2SS), domain F"/>
    <property type="match status" value="2"/>
</dbReference>
<dbReference type="PRINTS" id="PR00812">
    <property type="entry name" value="BCTERIALGSPF"/>
</dbReference>
<dbReference type="InterPro" id="IPR018076">
    <property type="entry name" value="T2SS_GspF_dom"/>
</dbReference>
<dbReference type="GO" id="GO:0005886">
    <property type="term" value="C:plasma membrane"/>
    <property type="evidence" value="ECO:0007669"/>
    <property type="project" value="UniProtKB-SubCell"/>
</dbReference>
<keyword evidence="4" id="KW-1003">Cell membrane</keyword>
<evidence type="ECO:0000313" key="13">
    <source>
        <dbReference type="Proteomes" id="UP000295793"/>
    </source>
</evidence>
<comment type="caution">
    <text evidence="12">The sequence shown here is derived from an EMBL/GenBank/DDBJ whole genome shotgun (WGS) entry which is preliminary data.</text>
</comment>
<proteinExistence type="inferred from homology"/>
<keyword evidence="7 10" id="KW-1133">Transmembrane helix</keyword>
<gene>
    <name evidence="12" type="ORF">BCF53_105131</name>
</gene>
<name>A0A4R3I6H7_9GAMM</name>
<organism evidence="12 13">
    <name type="scientific">Reinekea marinisedimentorum</name>
    <dbReference type="NCBI Taxonomy" id="230495"/>
    <lineage>
        <taxon>Bacteria</taxon>
        <taxon>Pseudomonadati</taxon>
        <taxon>Pseudomonadota</taxon>
        <taxon>Gammaproteobacteria</taxon>
        <taxon>Oceanospirillales</taxon>
        <taxon>Saccharospirillaceae</taxon>
        <taxon>Reinekea</taxon>
    </lineage>
</organism>
<dbReference type="OrthoDB" id="9805682at2"/>
<reference evidence="12 13" key="1">
    <citation type="submission" date="2019-03" db="EMBL/GenBank/DDBJ databases">
        <title>Genomic Encyclopedia of Archaeal and Bacterial Type Strains, Phase II (KMG-II): from individual species to whole genera.</title>
        <authorList>
            <person name="Goeker M."/>
        </authorList>
    </citation>
    <scope>NUCLEOTIDE SEQUENCE [LARGE SCALE GENOMIC DNA]</scope>
    <source>
        <strain evidence="12 13">DSM 15388</strain>
    </source>
</reference>
<dbReference type="AlphaFoldDB" id="A0A4R3I6H7"/>
<evidence type="ECO:0000256" key="7">
    <source>
        <dbReference type="ARBA" id="ARBA00022989"/>
    </source>
</evidence>
<feature type="transmembrane region" description="Helical" evidence="10">
    <location>
        <begin position="381"/>
        <end position="401"/>
    </location>
</feature>
<keyword evidence="13" id="KW-1185">Reference proteome</keyword>
<dbReference type="PANTHER" id="PTHR30012">
    <property type="entry name" value="GENERAL SECRETION PATHWAY PROTEIN"/>
    <property type="match status" value="1"/>
</dbReference>
<sequence length="408" mass="44101">MAANSAKLSVFVYEGLDRNGKPRKGEISGLNASWAKAELRKQGLIKVKKLQKKRAEITLFGGGGKVKSDDISVFTRQMATMMKAGVPLMRAFEIVSESLENKKMAELVTAMKNNVANGGTFGGALREHPKYFDELYCSLIESGEQAGALETMLDRVAIYKEKSEAVKRKVKSAMKYPITVLSVAAIVTVILLVKVVPTFAAMFESFGADLPLPTQVVMNMSSALQERGVLWGFVLLAVGIGFQQAYQRSKPFRHAIQRLTVKLPIFGPILYQSAMARYARTLSTTFAAGVPLVQALESAAGASGNIIYQNAIMTVRNDVEGGSELAGSMKSTDVFPAMLIQMVSIGEQSGSLDEMLGKAAVIYEEEVDAQVEGLTSMMEPLIMAILGIVVGGLVISMYLPIFQMGNVV</sequence>
<dbReference type="GO" id="GO:0015628">
    <property type="term" value="P:protein secretion by the type II secretion system"/>
    <property type="evidence" value="ECO:0007669"/>
    <property type="project" value="TreeGrafter"/>
</dbReference>
<evidence type="ECO:0000259" key="11">
    <source>
        <dbReference type="Pfam" id="PF00482"/>
    </source>
</evidence>
<dbReference type="Pfam" id="PF00482">
    <property type="entry name" value="T2SSF"/>
    <property type="match status" value="2"/>
</dbReference>
<evidence type="ECO:0000313" key="12">
    <source>
        <dbReference type="EMBL" id="TCS41704.1"/>
    </source>
</evidence>
<keyword evidence="8 10" id="KW-0472">Membrane</keyword>
<dbReference type="InterPro" id="IPR042094">
    <property type="entry name" value="T2SS_GspF_sf"/>
</dbReference>
<feature type="domain" description="Type II secretion system protein GspF" evidence="11">
    <location>
        <begin position="74"/>
        <end position="197"/>
    </location>
</feature>
<evidence type="ECO:0000256" key="10">
    <source>
        <dbReference type="SAM" id="Phobius"/>
    </source>
</evidence>
<dbReference type="PROSITE" id="PS00874">
    <property type="entry name" value="T2SP_F"/>
    <property type="match status" value="1"/>
</dbReference>
<dbReference type="RefSeq" id="WP_132701140.1">
    <property type="nucleotide sequence ID" value="NZ_SLZR01000005.1"/>
</dbReference>
<comment type="similarity">
    <text evidence="2 9">Belongs to the GSP F family.</text>
</comment>
<feature type="domain" description="Type II secretion system protein GspF" evidence="11">
    <location>
        <begin position="279"/>
        <end position="400"/>
    </location>
</feature>
<evidence type="ECO:0000256" key="2">
    <source>
        <dbReference type="ARBA" id="ARBA00005745"/>
    </source>
</evidence>
<evidence type="ECO:0000256" key="6">
    <source>
        <dbReference type="ARBA" id="ARBA00022692"/>
    </source>
</evidence>
<keyword evidence="3 9" id="KW-0813">Transport</keyword>
<evidence type="ECO:0000256" key="4">
    <source>
        <dbReference type="ARBA" id="ARBA00022475"/>
    </source>
</evidence>
<dbReference type="Proteomes" id="UP000295793">
    <property type="component" value="Unassembled WGS sequence"/>
</dbReference>
<accession>A0A4R3I6H7</accession>
<comment type="subcellular location">
    <subcellularLocation>
        <location evidence="1 9">Cell inner membrane</location>
        <topology evidence="1 9">Multi-pass membrane protein</topology>
    </subcellularLocation>
</comment>
<evidence type="ECO:0000256" key="1">
    <source>
        <dbReference type="ARBA" id="ARBA00004429"/>
    </source>
</evidence>
<feature type="transmembrane region" description="Helical" evidence="10">
    <location>
        <begin position="228"/>
        <end position="246"/>
    </location>
</feature>
<evidence type="ECO:0000256" key="5">
    <source>
        <dbReference type="ARBA" id="ARBA00022519"/>
    </source>
</evidence>
<evidence type="ECO:0000256" key="8">
    <source>
        <dbReference type="ARBA" id="ARBA00023136"/>
    </source>
</evidence>
<dbReference type="InterPro" id="IPR003004">
    <property type="entry name" value="GspF/PilC"/>
</dbReference>
<dbReference type="PANTHER" id="PTHR30012:SF7">
    <property type="entry name" value="PROTEIN TRANSPORT PROTEIN HOFC HOMOLOG"/>
    <property type="match status" value="1"/>
</dbReference>
<evidence type="ECO:0000256" key="9">
    <source>
        <dbReference type="RuleBase" id="RU003923"/>
    </source>
</evidence>
<dbReference type="FunFam" id="1.20.81.30:FF:000001">
    <property type="entry name" value="Type II secretion system protein F"/>
    <property type="match status" value="2"/>
</dbReference>
<protein>
    <submittedName>
        <fullName evidence="12">Type IV pilus assembly protein PilC</fullName>
    </submittedName>
</protein>
<keyword evidence="5" id="KW-0997">Cell inner membrane</keyword>
<keyword evidence="6 9" id="KW-0812">Transmembrane</keyword>
<feature type="transmembrane region" description="Helical" evidence="10">
    <location>
        <begin position="178"/>
        <end position="203"/>
    </location>
</feature>